<evidence type="ECO:0000259" key="2">
    <source>
        <dbReference type="Pfam" id="PF14111"/>
    </source>
</evidence>
<protein>
    <recommendedName>
        <fullName evidence="6">DUF4283 domain-containing protein</fullName>
    </recommendedName>
</protein>
<evidence type="ECO:0000313" key="4">
    <source>
        <dbReference type="EMBL" id="KAF3596508.1"/>
    </source>
</evidence>
<evidence type="ECO:0000259" key="3">
    <source>
        <dbReference type="Pfam" id="PF14392"/>
    </source>
</evidence>
<dbReference type="PANTHER" id="PTHR31286:SF162">
    <property type="entry name" value="DUF4283 DOMAIN-CONTAINING PROTEIN-RELATED"/>
    <property type="match status" value="1"/>
</dbReference>
<evidence type="ECO:0000256" key="1">
    <source>
        <dbReference type="SAM" id="MobiDB-lite"/>
    </source>
</evidence>
<dbReference type="InterPro" id="IPR025836">
    <property type="entry name" value="Zn_knuckle_CX2CX4HX4C"/>
</dbReference>
<dbReference type="InterPro" id="IPR025558">
    <property type="entry name" value="DUF4283"/>
</dbReference>
<feature type="non-terminal residue" evidence="4">
    <location>
        <position position="1"/>
    </location>
</feature>
<name>A0ABQ7EGZ6_BRACR</name>
<feature type="region of interest" description="Disordered" evidence="1">
    <location>
        <begin position="269"/>
        <end position="342"/>
    </location>
</feature>
<organism evidence="4 5">
    <name type="scientific">Brassica cretica</name>
    <name type="common">Mustard</name>
    <dbReference type="NCBI Taxonomy" id="69181"/>
    <lineage>
        <taxon>Eukaryota</taxon>
        <taxon>Viridiplantae</taxon>
        <taxon>Streptophyta</taxon>
        <taxon>Embryophyta</taxon>
        <taxon>Tracheophyta</taxon>
        <taxon>Spermatophyta</taxon>
        <taxon>Magnoliopsida</taxon>
        <taxon>eudicotyledons</taxon>
        <taxon>Gunneridae</taxon>
        <taxon>Pentapetalae</taxon>
        <taxon>rosids</taxon>
        <taxon>malvids</taxon>
        <taxon>Brassicales</taxon>
        <taxon>Brassicaceae</taxon>
        <taxon>Brassiceae</taxon>
        <taxon>Brassica</taxon>
    </lineage>
</organism>
<feature type="compositionally biased region" description="Basic and acidic residues" evidence="1">
    <location>
        <begin position="273"/>
        <end position="287"/>
    </location>
</feature>
<feature type="compositionally biased region" description="Basic and acidic residues" evidence="1">
    <location>
        <begin position="311"/>
        <end position="332"/>
    </location>
</feature>
<dbReference type="Pfam" id="PF14392">
    <property type="entry name" value="zf-CCHC_4"/>
    <property type="match status" value="1"/>
</dbReference>
<sequence>RKGVLNVSHWEDFESEKTKCREAAPINATQWGMQDRITANDLANGSFLFNFTSEDDLNLVLSKGPFHYNYCMFVLVRWEPVIHDDYPWTIPFWVVLSGIPLHLWNLNNLKSIGGRLGHIDLDSIQVAEGRMLINIDSRLPPKFSMKVQAPEGEEVTIQIKYEMLFKHCSTCGSLTHEKGYCPSVVNALMDRNQNARTDVFARVQLPQEQTNHQPFLRDHKPSNGQSHMSYTMSYRLHRTHDRYNERDGINSHKHGREVYQPRYGAEVYQRNNRQTDRVIRAIDERQNRYGSSRTRSGPYDRKQVSTWRAKHREEQPWRKEKEKDGVPEEDTRSNSGTRRKIASTIVTPSRVLVPSTENITYRSQELALELSFSPNTSVVNEDAMVIEALSDMDITGGQEDGRLESAVQDEDLLGLDLMEYEAVKNQTQVDIADILQTANGADNLFMHQCNIPEHQQEFTKEFYDTAGGIDKSFKQRDDQGYARDLDGHANRVHSKDIEDFWKELQEMSQTTSVFQNMLAHSLKQSYTIYLHQGRDQ</sequence>
<accession>A0ABQ7EGZ6</accession>
<feature type="domain" description="Zinc knuckle CX2CX4HX4C" evidence="3">
    <location>
        <begin position="135"/>
        <end position="182"/>
    </location>
</feature>
<keyword evidence="5" id="KW-1185">Reference proteome</keyword>
<feature type="domain" description="DUF4283" evidence="2">
    <location>
        <begin position="28"/>
        <end position="80"/>
    </location>
</feature>
<evidence type="ECO:0008006" key="6">
    <source>
        <dbReference type="Google" id="ProtNLM"/>
    </source>
</evidence>
<dbReference type="InterPro" id="IPR040256">
    <property type="entry name" value="At4g02000-like"/>
</dbReference>
<evidence type="ECO:0000313" key="5">
    <source>
        <dbReference type="Proteomes" id="UP000266723"/>
    </source>
</evidence>
<gene>
    <name evidence="4" type="ORF">DY000_02020857</name>
</gene>
<dbReference type="PANTHER" id="PTHR31286">
    <property type="entry name" value="GLYCINE-RICH CELL WALL STRUCTURAL PROTEIN 1.8-LIKE"/>
    <property type="match status" value="1"/>
</dbReference>
<comment type="caution">
    <text evidence="4">The sequence shown here is derived from an EMBL/GenBank/DDBJ whole genome shotgun (WGS) entry which is preliminary data.</text>
</comment>
<dbReference type="EMBL" id="QGKV02000299">
    <property type="protein sequence ID" value="KAF3596508.1"/>
    <property type="molecule type" value="Genomic_DNA"/>
</dbReference>
<dbReference type="Pfam" id="PF14111">
    <property type="entry name" value="DUF4283"/>
    <property type="match status" value="1"/>
</dbReference>
<reference evidence="4 5" key="1">
    <citation type="journal article" date="2020" name="BMC Genomics">
        <title>Intraspecific diversification of the crop wild relative Brassica cretica Lam. using demographic model selection.</title>
        <authorList>
            <person name="Kioukis A."/>
            <person name="Michalopoulou V.A."/>
            <person name="Briers L."/>
            <person name="Pirintsos S."/>
            <person name="Studholme D.J."/>
            <person name="Pavlidis P."/>
            <person name="Sarris P.F."/>
        </authorList>
    </citation>
    <scope>NUCLEOTIDE SEQUENCE [LARGE SCALE GENOMIC DNA]</scope>
    <source>
        <strain evidence="5">cv. PFS-1207/04</strain>
    </source>
</reference>
<dbReference type="Proteomes" id="UP000266723">
    <property type="component" value="Unassembled WGS sequence"/>
</dbReference>
<proteinExistence type="predicted"/>